<evidence type="ECO:0000256" key="3">
    <source>
        <dbReference type="ARBA" id="ARBA00022837"/>
    </source>
</evidence>
<dbReference type="AlphaFoldDB" id="A0A914ASX2"/>
<dbReference type="InterPro" id="IPR003644">
    <property type="entry name" value="Calx_beta"/>
</dbReference>
<dbReference type="Gene3D" id="2.60.40.2030">
    <property type="match status" value="1"/>
</dbReference>
<dbReference type="PANTHER" id="PTHR24273:SF32">
    <property type="entry name" value="HYALIN"/>
    <property type="match status" value="1"/>
</dbReference>
<evidence type="ECO:0000256" key="1">
    <source>
        <dbReference type="ARBA" id="ARBA00022729"/>
    </source>
</evidence>
<feature type="domain" description="HYR" evidence="4">
    <location>
        <begin position="313"/>
        <end position="393"/>
    </location>
</feature>
<dbReference type="InterPro" id="IPR003410">
    <property type="entry name" value="HYR_dom"/>
</dbReference>
<evidence type="ECO:0000313" key="6">
    <source>
        <dbReference type="Proteomes" id="UP000887568"/>
    </source>
</evidence>
<dbReference type="PROSITE" id="PS50825">
    <property type="entry name" value="HYR"/>
    <property type="match status" value="4"/>
</dbReference>
<dbReference type="InterPro" id="IPR038081">
    <property type="entry name" value="CalX-like_sf"/>
</dbReference>
<sequence length="656" mass="69340">MEVHLSKVHRFTGLLLKDLQSPMPMASMMLFILYAACVIAQMSTTFTNADVATSDGTAVNGTDYTTVSTTLDFKPANNRVALNVPVLDNGIENADSDIHCFTLTLTNPNPSGILGATSQVCIIDNDNFFGGTCPPPEAVIESNGQAVIEVNVTSASDTAVITWTDPTPAGVQRVYTCFPIRPSDHGCNNGDSFPISYTFTSDGYDRRILVTYTVYTTVSLTMQHNCDFYLRVLDPFPPEITCPRDLRVIAMKGDLNRTVDWIEPVGTDNSDVTTNSYSPPLVLNIGSHEFTYTAVDSSGNEASCSFNVIITAFDTSPPVFSDCPSSVPSVPTDPGSNTASAFDFGVTVSDSGSGVESSVLTTNEPFALGDNFVSLFAVDFAGNVAYCNFTVIVYDMEPPNITCAQNLTFSTSPGLPTAYVTYIEPDATDNVGVMNLNCFNVDSSGQALGVGTYIVHCVATDSSDERLTGVCSFSITVEDNESPNITCPANETVPTDGAAPVATFTLPLLDSVVDNTGNFSVSIDVAGAQHDIGGSVRLSLSTGVHLLQYTATDSYTNSEVCDMFVTVIDDEDPVITCPAAFTVGTDAGLATANVTWELATVMDNSMLPITPVDDPVSGSILPLGVTTVQFNATDASGNSATCTFVVAVEGASHGFF</sequence>
<feature type="domain" description="HYR" evidence="4">
    <location>
        <begin position="394"/>
        <end position="479"/>
    </location>
</feature>
<dbReference type="EnsemblMetazoa" id="XM_038210646.1">
    <property type="protein sequence ID" value="XP_038066574.1"/>
    <property type="gene ID" value="LOC119736632"/>
</dbReference>
<dbReference type="GO" id="GO:0016020">
    <property type="term" value="C:membrane"/>
    <property type="evidence" value="ECO:0007669"/>
    <property type="project" value="InterPro"/>
</dbReference>
<dbReference type="RefSeq" id="XP_038066574.1">
    <property type="nucleotide sequence ID" value="XM_038210646.1"/>
</dbReference>
<dbReference type="Proteomes" id="UP000887568">
    <property type="component" value="Unplaced"/>
</dbReference>
<dbReference type="OrthoDB" id="6515930at2759"/>
<evidence type="ECO:0000259" key="4">
    <source>
        <dbReference type="PROSITE" id="PS50825"/>
    </source>
</evidence>
<accession>A0A914ASX2</accession>
<keyword evidence="2" id="KW-0677">Repeat</keyword>
<feature type="domain" description="HYR" evidence="4">
    <location>
        <begin position="568"/>
        <end position="650"/>
    </location>
</feature>
<dbReference type="PANTHER" id="PTHR24273">
    <property type="entry name" value="FI04643P-RELATED"/>
    <property type="match status" value="1"/>
</dbReference>
<name>A0A914ASX2_PATMI</name>
<dbReference type="Pfam" id="PF02494">
    <property type="entry name" value="HYR"/>
    <property type="match status" value="4"/>
</dbReference>
<evidence type="ECO:0000256" key="2">
    <source>
        <dbReference type="ARBA" id="ARBA00022737"/>
    </source>
</evidence>
<dbReference type="GO" id="GO:0007154">
    <property type="term" value="P:cell communication"/>
    <property type="evidence" value="ECO:0007669"/>
    <property type="project" value="InterPro"/>
</dbReference>
<keyword evidence="3" id="KW-0106">Calcium</keyword>
<feature type="domain" description="HYR" evidence="4">
    <location>
        <begin position="233"/>
        <end position="312"/>
    </location>
</feature>
<dbReference type="SUPFAM" id="SSF141072">
    <property type="entry name" value="CalX-like"/>
    <property type="match status" value="1"/>
</dbReference>
<evidence type="ECO:0000313" key="5">
    <source>
        <dbReference type="EnsemblMetazoa" id="XP_038066574.1"/>
    </source>
</evidence>
<dbReference type="Pfam" id="PF03160">
    <property type="entry name" value="Calx-beta"/>
    <property type="match status" value="1"/>
</dbReference>
<keyword evidence="6" id="KW-1185">Reference proteome</keyword>
<reference evidence="5" key="1">
    <citation type="submission" date="2022-11" db="UniProtKB">
        <authorList>
            <consortium name="EnsemblMetazoa"/>
        </authorList>
    </citation>
    <scope>IDENTIFICATION</scope>
</reference>
<organism evidence="5 6">
    <name type="scientific">Patiria miniata</name>
    <name type="common">Bat star</name>
    <name type="synonym">Asterina miniata</name>
    <dbReference type="NCBI Taxonomy" id="46514"/>
    <lineage>
        <taxon>Eukaryota</taxon>
        <taxon>Metazoa</taxon>
        <taxon>Echinodermata</taxon>
        <taxon>Eleutherozoa</taxon>
        <taxon>Asterozoa</taxon>
        <taxon>Asteroidea</taxon>
        <taxon>Valvatacea</taxon>
        <taxon>Valvatida</taxon>
        <taxon>Asterinidae</taxon>
        <taxon>Patiria</taxon>
    </lineage>
</organism>
<protein>
    <recommendedName>
        <fullName evidence="4">HYR domain-containing protein</fullName>
    </recommendedName>
</protein>
<dbReference type="GeneID" id="119736632"/>
<keyword evidence="1" id="KW-0732">Signal</keyword>
<proteinExistence type="predicted"/>